<dbReference type="EMBL" id="JAEVHI010000001">
    <property type="protein sequence ID" value="KAG5303438.1"/>
    <property type="molecule type" value="Genomic_DNA"/>
</dbReference>
<dbReference type="AlphaFoldDB" id="A0A8H8D8D0"/>
<dbReference type="Proteomes" id="UP000670092">
    <property type="component" value="Unassembled WGS sequence"/>
</dbReference>
<keyword evidence="2" id="KW-0687">Ribonucleoprotein</keyword>
<evidence type="ECO:0000313" key="2">
    <source>
        <dbReference type="EMBL" id="KAG5303438.1"/>
    </source>
</evidence>
<accession>A0A8H8D8D0</accession>
<proteinExistence type="predicted"/>
<organism evidence="2 3">
    <name type="scientific">Ajellomyces capsulatus</name>
    <name type="common">Darling's disease fungus</name>
    <name type="synonym">Histoplasma capsulatum</name>
    <dbReference type="NCBI Taxonomy" id="5037"/>
    <lineage>
        <taxon>Eukaryota</taxon>
        <taxon>Fungi</taxon>
        <taxon>Dikarya</taxon>
        <taxon>Ascomycota</taxon>
        <taxon>Pezizomycotina</taxon>
        <taxon>Eurotiomycetes</taxon>
        <taxon>Eurotiomycetidae</taxon>
        <taxon>Onygenales</taxon>
        <taxon>Ajellomycetaceae</taxon>
        <taxon>Histoplasma</taxon>
    </lineage>
</organism>
<sequence>MMHNGIFRRSTQAKRAGSSRNTNKGGKKIKSANWFYEVHFLWPHLQKQKKKKNRMKERKQLGISDGRLIFTSFFSS</sequence>
<dbReference type="VEuPathDB" id="FungiDB:I7I52_01441"/>
<evidence type="ECO:0000256" key="1">
    <source>
        <dbReference type="SAM" id="MobiDB-lite"/>
    </source>
</evidence>
<reference evidence="2 3" key="1">
    <citation type="submission" date="2021-01" db="EMBL/GenBank/DDBJ databases">
        <title>Chromosome-level genome assembly of a human fungal pathogen reveals clustering of transcriptionally co-regulated genes.</title>
        <authorList>
            <person name="Voorhies M."/>
            <person name="Cohen S."/>
            <person name="Shea T.P."/>
            <person name="Petrus S."/>
            <person name="Munoz J.F."/>
            <person name="Poplawski S."/>
            <person name="Goldman W.E."/>
            <person name="Michael T."/>
            <person name="Cuomo C.A."/>
            <person name="Sil A."/>
            <person name="Beyhan S."/>
        </authorList>
    </citation>
    <scope>NUCLEOTIDE SEQUENCE [LARGE SCALE GENOMIC DNA]</scope>
    <source>
        <strain evidence="2 3">G184AR</strain>
    </source>
</reference>
<feature type="region of interest" description="Disordered" evidence="1">
    <location>
        <begin position="1"/>
        <end position="27"/>
    </location>
</feature>
<name>A0A8H8D8D0_AJECA</name>
<dbReference type="GO" id="GO:0005840">
    <property type="term" value="C:ribosome"/>
    <property type="evidence" value="ECO:0007669"/>
    <property type="project" value="UniProtKB-KW"/>
</dbReference>
<keyword evidence="2" id="KW-0689">Ribosomal protein</keyword>
<comment type="caution">
    <text evidence="2">The sequence shown here is derived from an EMBL/GenBank/DDBJ whole genome shotgun (WGS) entry which is preliminary data.</text>
</comment>
<gene>
    <name evidence="2" type="ORF">I7I52_01441</name>
</gene>
<protein>
    <submittedName>
        <fullName evidence="2">60S ribosomal protein L31E</fullName>
    </submittedName>
</protein>
<evidence type="ECO:0000313" key="3">
    <source>
        <dbReference type="Proteomes" id="UP000670092"/>
    </source>
</evidence>